<dbReference type="SUPFAM" id="SSF49899">
    <property type="entry name" value="Concanavalin A-like lectins/glucanases"/>
    <property type="match status" value="1"/>
</dbReference>
<gene>
    <name evidence="5" type="ORF">N1F79_05795</name>
</gene>
<dbReference type="SMART" id="SM00560">
    <property type="entry name" value="LamGL"/>
    <property type="match status" value="1"/>
</dbReference>
<sequence length="796" mass="92574">MDKWIVLKKKYLFYFLCFLLPRLIYSQNDLSIDDFVFVCEDKIESIENKLRSGINAFFLKIEETETTYIIKNAKPQRNLGQVLNNIKKFLKNDTQTIISLVFKGELDEQKLQHFLNNIFFEKCLFHKKNEWPKIKFLQDKGIQVFAVLESQIASTSIQRIRSENKYENRFSSDPLDKLVLYNSSARMDTILLNNTLELWKCTGKPPNFILASEIQIEAVKKIADSLNSKRRFRGVAEYNGKLLNAISWVKSPKSITPAKFSFPLTETEQVLSPYKNGYRITPAEVIHHVGQNDAPRIFSAYNIDIKDKLIYDFSFENRIENTVERTWDRFISKNVSIVNDSERGRVLYFNSDDSFIDYSKENTLNFETPISIAAWVKPDSIPHYMGILGFGMAFSLKLRDGNPDFTMATVKDHIIEQPLKINEWQHLVVVYNPKATVEFYLDGERIGEADAHNIIPSKQSLVIGNNIWGEQFHGSIDDLKIWNRGLSQKEITTLFQHEPFKRSNLMAYVIIGAFVFFGSIFVFLYKRKKSSVKPHIKPQQDSEYLKQSRPKQNTLYLFGNFRIDLVSEKALPLSFSPLHKQLLSFLILSTLEEKDGVSTNKLTETFWPGVSKMKAKENRNGNIRKLRKALSKIEGLEVVFTEKKWRIINTTNFEIDIFQYIKLKKSIEHELRLGKLTLKDLEAFIELLKRGNILQNIQTEWVDYFKNKISNEVENLLSKIYNDQNKHLYAELNIKIAKTILLFDSLNENALKILISELVSSGKHGLAQSAYTTFSKNYEILYAEPFRIEYQSFTKK</sequence>
<feature type="transmembrane region" description="Helical" evidence="3">
    <location>
        <begin position="505"/>
        <end position="525"/>
    </location>
</feature>
<evidence type="ECO:0000259" key="4">
    <source>
        <dbReference type="SMART" id="SM00560"/>
    </source>
</evidence>
<dbReference type="EMBL" id="JAODOP010000004">
    <property type="protein sequence ID" value="MEF3832632.1"/>
    <property type="molecule type" value="Genomic_DNA"/>
</dbReference>
<evidence type="ECO:0000256" key="2">
    <source>
        <dbReference type="ARBA" id="ARBA00023157"/>
    </source>
</evidence>
<dbReference type="InterPro" id="IPR051677">
    <property type="entry name" value="AfsR-DnrI-RedD_regulator"/>
</dbReference>
<keyword evidence="1" id="KW-0732">Signal</keyword>
<proteinExistence type="predicted"/>
<dbReference type="Proteomes" id="UP001337305">
    <property type="component" value="Unassembled WGS sequence"/>
</dbReference>
<organism evidence="5 6">
    <name type="scientific">Flavivirga spongiicola</name>
    <dbReference type="NCBI Taxonomy" id="421621"/>
    <lineage>
        <taxon>Bacteria</taxon>
        <taxon>Pseudomonadati</taxon>
        <taxon>Bacteroidota</taxon>
        <taxon>Flavobacteriia</taxon>
        <taxon>Flavobacteriales</taxon>
        <taxon>Flavobacteriaceae</taxon>
        <taxon>Flavivirga</taxon>
    </lineage>
</organism>
<dbReference type="PANTHER" id="PTHR35807:SF1">
    <property type="entry name" value="TRANSCRIPTIONAL REGULATOR REDD"/>
    <property type="match status" value="1"/>
</dbReference>
<comment type="caution">
    <text evidence="5">The sequence shown here is derived from an EMBL/GenBank/DDBJ whole genome shotgun (WGS) entry which is preliminary data.</text>
</comment>
<dbReference type="RefSeq" id="WP_303305007.1">
    <property type="nucleotide sequence ID" value="NZ_JAODOP010000004.1"/>
</dbReference>
<reference evidence="5 6" key="1">
    <citation type="submission" date="2022-09" db="EMBL/GenBank/DDBJ databases">
        <title>Genome sequencing of Flavivirga sp. MEBiC05379.</title>
        <authorList>
            <person name="Oh H.-M."/>
            <person name="Kwon K.K."/>
            <person name="Park M.J."/>
            <person name="Yang S.-H."/>
        </authorList>
    </citation>
    <scope>NUCLEOTIDE SEQUENCE [LARGE SCALE GENOMIC DNA]</scope>
    <source>
        <strain evidence="5 6">MEBiC05379</strain>
    </source>
</reference>
<keyword evidence="3" id="KW-0812">Transmembrane</keyword>
<keyword evidence="2" id="KW-1015">Disulfide bond</keyword>
<dbReference type="InterPro" id="IPR013320">
    <property type="entry name" value="ConA-like_dom_sf"/>
</dbReference>
<keyword evidence="3" id="KW-1133">Transmembrane helix</keyword>
<dbReference type="SUPFAM" id="SSF51695">
    <property type="entry name" value="PLC-like phosphodiesterases"/>
    <property type="match status" value="1"/>
</dbReference>
<evidence type="ECO:0000313" key="5">
    <source>
        <dbReference type="EMBL" id="MEF3832632.1"/>
    </source>
</evidence>
<keyword evidence="6" id="KW-1185">Reference proteome</keyword>
<evidence type="ECO:0000256" key="3">
    <source>
        <dbReference type="SAM" id="Phobius"/>
    </source>
</evidence>
<dbReference type="PANTHER" id="PTHR35807">
    <property type="entry name" value="TRANSCRIPTIONAL REGULATOR REDD-RELATED"/>
    <property type="match status" value="1"/>
</dbReference>
<dbReference type="InterPro" id="IPR017946">
    <property type="entry name" value="PLC-like_Pdiesterase_TIM-brl"/>
</dbReference>
<evidence type="ECO:0000256" key="1">
    <source>
        <dbReference type="ARBA" id="ARBA00022729"/>
    </source>
</evidence>
<dbReference type="Gene3D" id="2.60.120.200">
    <property type="match status" value="1"/>
</dbReference>
<accession>A0ABU7XS00</accession>
<evidence type="ECO:0000313" key="6">
    <source>
        <dbReference type="Proteomes" id="UP001337305"/>
    </source>
</evidence>
<protein>
    <recommendedName>
        <fullName evidence="4">LamG-like jellyroll fold domain-containing protein</fullName>
    </recommendedName>
</protein>
<dbReference type="InterPro" id="IPR006558">
    <property type="entry name" value="LamG-like"/>
</dbReference>
<dbReference type="Pfam" id="PF13385">
    <property type="entry name" value="Laminin_G_3"/>
    <property type="match status" value="1"/>
</dbReference>
<feature type="domain" description="LamG-like jellyroll fold" evidence="4">
    <location>
        <begin position="368"/>
        <end position="489"/>
    </location>
</feature>
<name>A0ABU7XS00_9FLAO</name>
<keyword evidence="3" id="KW-0472">Membrane</keyword>